<dbReference type="InterPro" id="IPR036388">
    <property type="entry name" value="WH-like_DNA-bd_sf"/>
</dbReference>
<dbReference type="Proteomes" id="UP000184501">
    <property type="component" value="Unassembled WGS sequence"/>
</dbReference>
<evidence type="ECO:0000313" key="7">
    <source>
        <dbReference type="EMBL" id="SHF64620.1"/>
    </source>
</evidence>
<dbReference type="Pfam" id="PF00155">
    <property type="entry name" value="Aminotran_1_2"/>
    <property type="match status" value="1"/>
</dbReference>
<dbReference type="Pfam" id="PF00392">
    <property type="entry name" value="GntR"/>
    <property type="match status" value="1"/>
</dbReference>
<dbReference type="CDD" id="cd00609">
    <property type="entry name" value="AAT_like"/>
    <property type="match status" value="1"/>
</dbReference>
<dbReference type="SUPFAM" id="SSF46785">
    <property type="entry name" value="Winged helix' DNA-binding domain"/>
    <property type="match status" value="1"/>
</dbReference>
<evidence type="ECO:0000256" key="4">
    <source>
        <dbReference type="ARBA" id="ARBA00023125"/>
    </source>
</evidence>
<reference evidence="7 8" key="1">
    <citation type="submission" date="2016-11" db="EMBL/GenBank/DDBJ databases">
        <authorList>
            <person name="Jaros S."/>
            <person name="Januszkiewicz K."/>
            <person name="Wedrychowicz H."/>
        </authorList>
    </citation>
    <scope>NUCLEOTIDE SEQUENCE [LARGE SCALE GENOMIC DNA]</scope>
    <source>
        <strain evidence="7 8">DSM 44523</strain>
    </source>
</reference>
<evidence type="ECO:0000259" key="6">
    <source>
        <dbReference type="PROSITE" id="PS50949"/>
    </source>
</evidence>
<dbReference type="GO" id="GO:0003700">
    <property type="term" value="F:DNA-binding transcription factor activity"/>
    <property type="evidence" value="ECO:0007669"/>
    <property type="project" value="InterPro"/>
</dbReference>
<dbReference type="GO" id="GO:0030170">
    <property type="term" value="F:pyridoxal phosphate binding"/>
    <property type="evidence" value="ECO:0007669"/>
    <property type="project" value="InterPro"/>
</dbReference>
<dbReference type="STRING" id="2017.SAMN05444320_104395"/>
<dbReference type="SUPFAM" id="SSF53383">
    <property type="entry name" value="PLP-dependent transferases"/>
    <property type="match status" value="1"/>
</dbReference>
<keyword evidence="3" id="KW-0805">Transcription regulation</keyword>
<sequence>MSNDNTARIVADLRAWIAQAPPGARVPSNRALMAKYGAGPVTVQKAMHALGALGLVEARPGVGTFVRATRTVRPPDYGWQTGALRAPQARIPVLSTAMRGGSPDAIVLHAGYPDRDLLPERLVRAALARAARGDAALARSDVAGLPELRAWFAHELAEATPVGVTPPAPRDVVVLPGSQSGLSSIFRSLVGFGQPLLMESPSYWGAILAAAQAGVRVVPVPSGAAGPDPDELARAFEETGARMFYAQPNYANPTGAQWSPELVERVLDVVRAHGAFLVEDDWAHDFGIDTTARPVAALDDSGHVVYLRSLTKSVSPALRVAAVVARGPARDRVLADRGAEGMYVSSLLQAAALDVVTQPGWRTHLRALRDQLRARRDLLVASLAEHVPQAHLDHVPPGGLNLWARLPDATDLDRLTDDCEAEGVMIAPGGGWFPAEPSGSFVRLNYAGPNPDRFPDGARLIGRVLARCGDRRADG</sequence>
<dbReference type="Gene3D" id="3.90.1150.10">
    <property type="entry name" value="Aspartate Aminotransferase, domain 1"/>
    <property type="match status" value="1"/>
</dbReference>
<dbReference type="InterPro" id="IPR015424">
    <property type="entry name" value="PyrdxlP-dep_Trfase"/>
</dbReference>
<dbReference type="InterPro" id="IPR015422">
    <property type="entry name" value="PyrdxlP-dep_Trfase_small"/>
</dbReference>
<name>A0A1M5DCG4_STRHI</name>
<keyword evidence="5" id="KW-0804">Transcription</keyword>
<protein>
    <submittedName>
        <fullName evidence="7">Transcriptional regulator, GntR family</fullName>
    </submittedName>
</protein>
<keyword evidence="4" id="KW-0238">DNA-binding</keyword>
<dbReference type="AlphaFoldDB" id="A0A1M5DCG4"/>
<proteinExistence type="inferred from homology"/>
<evidence type="ECO:0000313" key="8">
    <source>
        <dbReference type="Proteomes" id="UP000184501"/>
    </source>
</evidence>
<feature type="domain" description="HTH gntR-type" evidence="6">
    <location>
        <begin position="3"/>
        <end position="69"/>
    </location>
</feature>
<dbReference type="InterPro" id="IPR036390">
    <property type="entry name" value="WH_DNA-bd_sf"/>
</dbReference>
<evidence type="ECO:0000256" key="1">
    <source>
        <dbReference type="ARBA" id="ARBA00005384"/>
    </source>
</evidence>
<dbReference type="InterPro" id="IPR000524">
    <property type="entry name" value="Tscrpt_reg_HTH_GntR"/>
</dbReference>
<dbReference type="Gene3D" id="3.40.640.10">
    <property type="entry name" value="Type I PLP-dependent aspartate aminotransferase-like (Major domain)"/>
    <property type="match status" value="1"/>
</dbReference>
<keyword evidence="2" id="KW-0663">Pyridoxal phosphate</keyword>
<dbReference type="InterPro" id="IPR004839">
    <property type="entry name" value="Aminotransferase_I/II_large"/>
</dbReference>
<comment type="similarity">
    <text evidence="1">In the C-terminal section; belongs to the class-I pyridoxal-phosphate-dependent aminotransferase family.</text>
</comment>
<gene>
    <name evidence="7" type="ORF">SAMN05444320_104395</name>
</gene>
<dbReference type="PROSITE" id="PS50949">
    <property type="entry name" value="HTH_GNTR"/>
    <property type="match status" value="1"/>
</dbReference>
<keyword evidence="8" id="KW-1185">Reference proteome</keyword>
<dbReference type="InterPro" id="IPR051446">
    <property type="entry name" value="HTH_trans_reg/aminotransferase"/>
</dbReference>
<evidence type="ECO:0000256" key="5">
    <source>
        <dbReference type="ARBA" id="ARBA00023163"/>
    </source>
</evidence>
<dbReference type="CDD" id="cd07377">
    <property type="entry name" value="WHTH_GntR"/>
    <property type="match status" value="1"/>
</dbReference>
<evidence type="ECO:0000256" key="3">
    <source>
        <dbReference type="ARBA" id="ARBA00023015"/>
    </source>
</evidence>
<dbReference type="Gene3D" id="1.10.10.10">
    <property type="entry name" value="Winged helix-like DNA-binding domain superfamily/Winged helix DNA-binding domain"/>
    <property type="match status" value="1"/>
</dbReference>
<accession>A0A1M5DCG4</accession>
<dbReference type="RefSeq" id="WP_073483412.1">
    <property type="nucleotide sequence ID" value="NZ_FQVN01000004.1"/>
</dbReference>
<evidence type="ECO:0000256" key="2">
    <source>
        <dbReference type="ARBA" id="ARBA00022898"/>
    </source>
</evidence>
<dbReference type="PANTHER" id="PTHR46577">
    <property type="entry name" value="HTH-TYPE TRANSCRIPTIONAL REGULATORY PROTEIN GABR"/>
    <property type="match status" value="1"/>
</dbReference>
<dbReference type="InterPro" id="IPR015421">
    <property type="entry name" value="PyrdxlP-dep_Trfase_major"/>
</dbReference>
<dbReference type="OrthoDB" id="9802328at2"/>
<dbReference type="GO" id="GO:0003677">
    <property type="term" value="F:DNA binding"/>
    <property type="evidence" value="ECO:0007669"/>
    <property type="project" value="UniProtKB-KW"/>
</dbReference>
<organism evidence="7 8">
    <name type="scientific">Streptoalloteichus hindustanus</name>
    <dbReference type="NCBI Taxonomy" id="2017"/>
    <lineage>
        <taxon>Bacteria</taxon>
        <taxon>Bacillati</taxon>
        <taxon>Actinomycetota</taxon>
        <taxon>Actinomycetes</taxon>
        <taxon>Pseudonocardiales</taxon>
        <taxon>Pseudonocardiaceae</taxon>
        <taxon>Streptoalloteichus</taxon>
    </lineage>
</organism>
<dbReference type="PANTHER" id="PTHR46577:SF2">
    <property type="entry name" value="TRANSCRIPTIONAL REGULATORY PROTEIN"/>
    <property type="match status" value="1"/>
</dbReference>
<dbReference type="EMBL" id="FQVN01000004">
    <property type="protein sequence ID" value="SHF64620.1"/>
    <property type="molecule type" value="Genomic_DNA"/>
</dbReference>
<dbReference type="SMART" id="SM00345">
    <property type="entry name" value="HTH_GNTR"/>
    <property type="match status" value="1"/>
</dbReference>